<evidence type="ECO:0000256" key="6">
    <source>
        <dbReference type="ARBA" id="ARBA00022679"/>
    </source>
</evidence>
<dbReference type="GO" id="GO:0019432">
    <property type="term" value="P:triglyceride biosynthetic process"/>
    <property type="evidence" value="ECO:0007669"/>
    <property type="project" value="UniProtKB-UniPathway"/>
</dbReference>
<feature type="domain" description="O-acyltransferase WSD1 C-terminal" evidence="13">
    <location>
        <begin position="331"/>
        <end position="470"/>
    </location>
</feature>
<dbReference type="PANTHER" id="PTHR31650">
    <property type="entry name" value="O-ACYLTRANSFERASE (WSD1-LIKE) FAMILY PROTEIN"/>
    <property type="match status" value="1"/>
</dbReference>
<protein>
    <recommendedName>
        <fullName evidence="4">diacylglycerol O-acyltransferase</fullName>
        <ecNumber evidence="4">2.3.1.20</ecNumber>
    </recommendedName>
</protein>
<dbReference type="GO" id="GO:0005886">
    <property type="term" value="C:plasma membrane"/>
    <property type="evidence" value="ECO:0007669"/>
    <property type="project" value="TreeGrafter"/>
</dbReference>
<dbReference type="AlphaFoldDB" id="A0A126ZXS9"/>
<dbReference type="GO" id="GO:0004144">
    <property type="term" value="F:diacylglycerol O-acyltransferase activity"/>
    <property type="evidence" value="ECO:0007669"/>
    <property type="project" value="UniProtKB-EC"/>
</dbReference>
<name>A0A126ZXS9_9MICC</name>
<dbReference type="GO" id="GO:0071731">
    <property type="term" value="P:response to nitric oxide"/>
    <property type="evidence" value="ECO:0007669"/>
    <property type="project" value="TreeGrafter"/>
</dbReference>
<evidence type="ECO:0000256" key="3">
    <source>
        <dbReference type="ARBA" id="ARBA00009587"/>
    </source>
</evidence>
<evidence type="ECO:0000256" key="9">
    <source>
        <dbReference type="ARBA" id="ARBA00023315"/>
    </source>
</evidence>
<evidence type="ECO:0000259" key="13">
    <source>
        <dbReference type="Pfam" id="PF06974"/>
    </source>
</evidence>
<dbReference type="OrthoDB" id="9810950at2"/>
<sequence length="472" mass="49789">MTRTGIERISSNDLTVLATDRGPAPMHIAAVLEFEAGAVPAFAEVAAVLEQRIPRIPRLRRRLMRTPPGAGRPVWVDDPTFRLDRHLSETEVAGGQEGILRTAAHLACRRLQKDRPPWAAHWVHGGPREPAALVFVAHHVLADGLGGLAVLASLGDTAPAQRAPAQPAPQPPPAAGTAGPAAFPQPQPRPRDLFVDAWAERLSALARVPRALPAAVAGLRELGLIGGGRRHAAQRGQRPGPRSARARVRAARTSYNRPTGSRRSITALAVPLSDVLDAAHARHCTLNDLVLVAVAGALGTALRARGESPGSFVVSVPISSRRGTEAATLGNANGVVPIEVPSDPDPAVRLARVMEQTAARRGARRGTSAGPLGVAFRTLARAGVFQRFIDHQRLVNTFLSNMRGPAEPLMLAGHRVTRIIPASMTPGNVGVCFTVLSYAGQLVVTVLADPGVVPEQDELTSLLSGELARLTG</sequence>
<comment type="catalytic activity">
    <reaction evidence="10">
        <text>an acyl-CoA + a 1,2-diacyl-sn-glycerol = a triacyl-sn-glycerol + CoA</text>
        <dbReference type="Rhea" id="RHEA:10868"/>
        <dbReference type="ChEBI" id="CHEBI:17815"/>
        <dbReference type="ChEBI" id="CHEBI:57287"/>
        <dbReference type="ChEBI" id="CHEBI:58342"/>
        <dbReference type="ChEBI" id="CHEBI:64615"/>
        <dbReference type="EC" id="2.3.1.20"/>
    </reaction>
</comment>
<evidence type="ECO:0000256" key="2">
    <source>
        <dbReference type="ARBA" id="ARBA00005189"/>
    </source>
</evidence>
<dbReference type="Pfam" id="PF06974">
    <property type="entry name" value="WS_DGAT_C"/>
    <property type="match status" value="1"/>
</dbReference>
<keyword evidence="6" id="KW-0808">Transferase</keyword>
<feature type="domain" description="O-acyltransferase WSD1-like N-terminal" evidence="12">
    <location>
        <begin position="10"/>
        <end position="290"/>
    </location>
</feature>
<dbReference type="GO" id="GO:0006071">
    <property type="term" value="P:glycerol metabolic process"/>
    <property type="evidence" value="ECO:0007669"/>
    <property type="project" value="UniProtKB-KW"/>
</dbReference>
<accession>A0A126ZXS9</accession>
<keyword evidence="8" id="KW-0443">Lipid metabolism</keyword>
<dbReference type="KEGG" id="satk:SA2016_1300"/>
<comment type="similarity">
    <text evidence="3">Belongs to the long-chain O-acyltransferase family.</text>
</comment>
<feature type="region of interest" description="Disordered" evidence="11">
    <location>
        <begin position="159"/>
        <end position="190"/>
    </location>
</feature>
<dbReference type="PANTHER" id="PTHR31650:SF1">
    <property type="entry name" value="WAX ESTER SYNTHASE_DIACYLGLYCEROL ACYLTRANSFERASE 4-RELATED"/>
    <property type="match status" value="1"/>
</dbReference>
<comment type="pathway">
    <text evidence="2">Lipid metabolism.</text>
</comment>
<evidence type="ECO:0000256" key="7">
    <source>
        <dbReference type="ARBA" id="ARBA00022798"/>
    </source>
</evidence>
<dbReference type="Gene3D" id="3.30.559.10">
    <property type="entry name" value="Chloramphenicol acetyltransferase-like domain"/>
    <property type="match status" value="1"/>
</dbReference>
<dbReference type="STRING" id="37927.SA2016_1300"/>
<evidence type="ECO:0000256" key="5">
    <source>
        <dbReference type="ARBA" id="ARBA00022516"/>
    </source>
</evidence>
<dbReference type="SUPFAM" id="SSF52777">
    <property type="entry name" value="CoA-dependent acyltransferases"/>
    <property type="match status" value="2"/>
</dbReference>
<dbReference type="RefSeq" id="WP_066496736.1">
    <property type="nucleotide sequence ID" value="NZ_BJMO01000045.1"/>
</dbReference>
<reference evidence="14 15" key="1">
    <citation type="submission" date="2016-02" db="EMBL/GenBank/DDBJ databases">
        <title>Complete genome of Sinomonas atrocyanea KCTC 3377.</title>
        <authorList>
            <person name="Kim K.M."/>
        </authorList>
    </citation>
    <scope>NUCLEOTIDE SEQUENCE [LARGE SCALE GENOMIC DNA]</scope>
    <source>
        <strain evidence="14 15">KCTC 3377</strain>
    </source>
</reference>
<dbReference type="GO" id="GO:0001666">
    <property type="term" value="P:response to hypoxia"/>
    <property type="evidence" value="ECO:0007669"/>
    <property type="project" value="TreeGrafter"/>
</dbReference>
<keyword evidence="9" id="KW-0012">Acyltransferase</keyword>
<keyword evidence="15" id="KW-1185">Reference proteome</keyword>
<dbReference type="InterPro" id="IPR009721">
    <property type="entry name" value="O-acyltransferase_WSD1_C"/>
</dbReference>
<evidence type="ECO:0000313" key="15">
    <source>
        <dbReference type="Proteomes" id="UP000070134"/>
    </source>
</evidence>
<dbReference type="EC" id="2.3.1.20" evidence="4"/>
<evidence type="ECO:0000313" key="14">
    <source>
        <dbReference type="EMBL" id="AMM31980.1"/>
    </source>
</evidence>
<evidence type="ECO:0000256" key="10">
    <source>
        <dbReference type="ARBA" id="ARBA00048109"/>
    </source>
</evidence>
<dbReference type="InterPro" id="IPR045034">
    <property type="entry name" value="O-acyltransferase_WSD1-like"/>
</dbReference>
<dbReference type="EMBL" id="CP014518">
    <property type="protein sequence ID" value="AMM31980.1"/>
    <property type="molecule type" value="Genomic_DNA"/>
</dbReference>
<dbReference type="InterPro" id="IPR023213">
    <property type="entry name" value="CAT-like_dom_sf"/>
</dbReference>
<dbReference type="Pfam" id="PF03007">
    <property type="entry name" value="WS_DGAT_cat"/>
    <property type="match status" value="1"/>
</dbReference>
<comment type="pathway">
    <text evidence="1">Glycerolipid metabolism; triacylglycerol biosynthesis.</text>
</comment>
<dbReference type="InterPro" id="IPR004255">
    <property type="entry name" value="O-acyltransferase_WSD1_N"/>
</dbReference>
<proteinExistence type="inferred from homology"/>
<evidence type="ECO:0000259" key="12">
    <source>
        <dbReference type="Pfam" id="PF03007"/>
    </source>
</evidence>
<keyword evidence="5" id="KW-0444">Lipid biosynthesis</keyword>
<gene>
    <name evidence="14" type="ORF">SA2016_1300</name>
</gene>
<evidence type="ECO:0000256" key="1">
    <source>
        <dbReference type="ARBA" id="ARBA00004771"/>
    </source>
</evidence>
<evidence type="ECO:0000256" key="4">
    <source>
        <dbReference type="ARBA" id="ARBA00013244"/>
    </source>
</evidence>
<evidence type="ECO:0000256" key="8">
    <source>
        <dbReference type="ARBA" id="ARBA00023098"/>
    </source>
</evidence>
<dbReference type="UniPathway" id="UPA00282"/>
<dbReference type="Proteomes" id="UP000070134">
    <property type="component" value="Chromosome"/>
</dbReference>
<dbReference type="Gene3D" id="3.30.559.30">
    <property type="entry name" value="Nonribosomal peptide synthetase, condensation domain"/>
    <property type="match status" value="1"/>
</dbReference>
<organism evidence="14 15">
    <name type="scientific">Sinomonas atrocyanea</name>
    <dbReference type="NCBI Taxonomy" id="37927"/>
    <lineage>
        <taxon>Bacteria</taxon>
        <taxon>Bacillati</taxon>
        <taxon>Actinomycetota</taxon>
        <taxon>Actinomycetes</taxon>
        <taxon>Micrococcales</taxon>
        <taxon>Micrococcaceae</taxon>
        <taxon>Sinomonas</taxon>
    </lineage>
</organism>
<keyword evidence="7" id="KW-0319">Glycerol metabolism</keyword>
<dbReference type="GO" id="GO:0051701">
    <property type="term" value="P:biological process involved in interaction with host"/>
    <property type="evidence" value="ECO:0007669"/>
    <property type="project" value="TreeGrafter"/>
</dbReference>
<evidence type="ECO:0000256" key="11">
    <source>
        <dbReference type="SAM" id="MobiDB-lite"/>
    </source>
</evidence>